<keyword evidence="3" id="KW-0813">Transport</keyword>
<evidence type="ECO:0000256" key="1">
    <source>
        <dbReference type="ARBA" id="ARBA00004155"/>
    </source>
</evidence>
<feature type="transmembrane region" description="Helical" evidence="13">
    <location>
        <begin position="468"/>
        <end position="489"/>
    </location>
</feature>
<keyword evidence="15" id="KW-1185">Reference proteome</keyword>
<feature type="transmembrane region" description="Helical" evidence="13">
    <location>
        <begin position="291"/>
        <end position="315"/>
    </location>
</feature>
<keyword evidence="7 13" id="KW-0472">Membrane</keyword>
<evidence type="ECO:0000313" key="14">
    <source>
        <dbReference type="EMBL" id="TRZ02949.1"/>
    </source>
</evidence>
<dbReference type="STRING" id="623744.A0A553RL89"/>
<comment type="subcellular location">
    <subcellularLocation>
        <location evidence="1">Lysosome membrane</location>
        <topology evidence="1">Multi-pass membrane protein</topology>
    </subcellularLocation>
</comment>
<dbReference type="GO" id="GO:0031419">
    <property type="term" value="F:cobalamin binding"/>
    <property type="evidence" value="ECO:0007669"/>
    <property type="project" value="UniProtKB-KW"/>
</dbReference>
<keyword evidence="5 13" id="KW-0812">Transmembrane</keyword>
<feature type="transmembrane region" description="Helical" evidence="13">
    <location>
        <begin position="244"/>
        <end position="264"/>
    </location>
</feature>
<gene>
    <name evidence="14" type="ORF">DNTS_008860</name>
</gene>
<evidence type="ECO:0000256" key="4">
    <source>
        <dbReference type="ARBA" id="ARBA00022628"/>
    </source>
</evidence>
<dbReference type="Pfam" id="PF04791">
    <property type="entry name" value="LMBR1"/>
    <property type="match status" value="1"/>
</dbReference>
<dbReference type="Proteomes" id="UP000316079">
    <property type="component" value="Unassembled WGS sequence"/>
</dbReference>
<evidence type="ECO:0000256" key="9">
    <source>
        <dbReference type="ARBA" id="ARBA00023285"/>
    </source>
</evidence>
<dbReference type="GO" id="GO:0005765">
    <property type="term" value="C:lysosomal membrane"/>
    <property type="evidence" value="ECO:0007669"/>
    <property type="project" value="UniProtKB-SubCell"/>
</dbReference>
<feature type="transmembrane region" description="Helical" evidence="13">
    <location>
        <begin position="112"/>
        <end position="133"/>
    </location>
</feature>
<feature type="coiled-coil region" evidence="12">
    <location>
        <begin position="363"/>
        <end position="390"/>
    </location>
</feature>
<sequence>VKIQSPSPVVFPSIKSLSHTLRLGIQKLSLPETMNSIQRATPVQLLLEQLFLRQRINETSQLSFTSEWPEQFNVPCVLLKNAPAQWNKHNIGLFQGSEAVMATPVALLSESVLGWSIFTIVLLVILAFCWVYIRKYQSRQESEVISTITAICALAIALITSALLPVDIFLVSFMKNPNGTYKEWAANNETRQQIENTVLYGYYTLYSIILFCVFLWIPFVYFYYEEKDEENGNKCLQVKNALKYTVGFVIVCSALLLIGTFIPLESPPNQNSTQWEKVQYLFEELGSSHGLAALSFSISSLTLIGMLAVITYTAYGMSVLPLNLIKGTRSILYERLENTEDTEEVEHQIEKLKAKCADGRPLSMRDRRNLQDLEAKLQLLRRRGRHLEIADRNCCSRMGSVLRPMKILLGVFFILVALLFFVTLFISNLDKALHSAGISTGFIIFGTNLTNPLNELLLALQPVFPLDYVLITIITMYFVFTSMAGIRNMGIWFFWMRLYKIRPQRTQPQALLFLCMILLLIVLHTSYMIYSLAPQYVMYGSQKYLLQMSAPTADPSQSNQTAAVSKICDADAPEDQCTVTRTYLFLHKFWFFSTIYYFGNWAFLGVFLIGLVVSCCKGKKSVIEGEVDADDSDVSDDEYVLKKNQQLEKKKT</sequence>
<dbReference type="OrthoDB" id="73273at2759"/>
<evidence type="ECO:0000256" key="11">
    <source>
        <dbReference type="ARBA" id="ARBA00042599"/>
    </source>
</evidence>
<evidence type="ECO:0000313" key="15">
    <source>
        <dbReference type="Proteomes" id="UP000316079"/>
    </source>
</evidence>
<keyword evidence="8" id="KW-0458">Lysosome</keyword>
<dbReference type="GO" id="GO:0061462">
    <property type="term" value="P:protein localization to lysosome"/>
    <property type="evidence" value="ECO:0007669"/>
    <property type="project" value="TreeGrafter"/>
</dbReference>
<dbReference type="InterPro" id="IPR006876">
    <property type="entry name" value="LMBR1-like_membr_prot"/>
</dbReference>
<evidence type="ECO:0000256" key="7">
    <source>
        <dbReference type="ARBA" id="ARBA00023136"/>
    </source>
</evidence>
<accession>A0A553RL89</accession>
<comment type="caution">
    <text evidence="14">The sequence shown here is derived from an EMBL/GenBank/DDBJ whole genome shotgun (WGS) entry which is preliminary data.</text>
</comment>
<evidence type="ECO:0000256" key="5">
    <source>
        <dbReference type="ARBA" id="ARBA00022692"/>
    </source>
</evidence>
<evidence type="ECO:0000256" key="10">
    <source>
        <dbReference type="ARBA" id="ARBA00039618"/>
    </source>
</evidence>
<keyword evidence="6 13" id="KW-1133">Transmembrane helix</keyword>
<proteinExistence type="inferred from homology"/>
<keyword evidence="12" id="KW-0175">Coiled coil</keyword>
<comment type="similarity">
    <text evidence="2">Belongs to the LIMR family. LMBRD1 subfamily.</text>
</comment>
<evidence type="ECO:0000256" key="2">
    <source>
        <dbReference type="ARBA" id="ARBA00009901"/>
    </source>
</evidence>
<feature type="transmembrane region" description="Helical" evidence="13">
    <location>
        <begin position="203"/>
        <end position="224"/>
    </location>
</feature>
<reference evidence="14 15" key="1">
    <citation type="journal article" date="2019" name="Sci. Data">
        <title>Hybrid genome assembly and annotation of Danionella translucida.</title>
        <authorList>
            <person name="Kadobianskyi M."/>
            <person name="Schulze L."/>
            <person name="Schuelke M."/>
            <person name="Judkewitz B."/>
        </authorList>
    </citation>
    <scope>NUCLEOTIDE SEQUENCE [LARGE SCALE GENOMIC DNA]</scope>
    <source>
        <strain evidence="14 15">Bolton</strain>
    </source>
</reference>
<evidence type="ECO:0000256" key="6">
    <source>
        <dbReference type="ARBA" id="ARBA00022989"/>
    </source>
</evidence>
<evidence type="ECO:0000256" key="8">
    <source>
        <dbReference type="ARBA" id="ARBA00023228"/>
    </source>
</evidence>
<name>A0A553RL89_9TELE</name>
<evidence type="ECO:0000256" key="12">
    <source>
        <dbReference type="SAM" id="Coils"/>
    </source>
</evidence>
<dbReference type="PANTHER" id="PTHR16130:SF2">
    <property type="entry name" value="LYSOSOMAL COBALAMIN TRANSPORT ESCORT PROTEIN LMBD1"/>
    <property type="match status" value="1"/>
</dbReference>
<evidence type="ECO:0000256" key="3">
    <source>
        <dbReference type="ARBA" id="ARBA00022448"/>
    </source>
</evidence>
<keyword evidence="4" id="KW-0846">Cobalamin</keyword>
<protein>
    <recommendedName>
        <fullName evidence="10">Lysosomal cobalamin transport escort protein LMBD1</fullName>
    </recommendedName>
    <alternativeName>
        <fullName evidence="11">LMBR1 domain-containing protein 1</fullName>
    </alternativeName>
</protein>
<feature type="transmembrane region" description="Helical" evidence="13">
    <location>
        <begin position="510"/>
        <end position="530"/>
    </location>
</feature>
<keyword evidence="9" id="KW-0170">Cobalt</keyword>
<feature type="non-terminal residue" evidence="14">
    <location>
        <position position="1"/>
    </location>
</feature>
<evidence type="ECO:0000256" key="13">
    <source>
        <dbReference type="SAM" id="Phobius"/>
    </source>
</evidence>
<feature type="transmembrane region" description="Helical" evidence="13">
    <location>
        <begin position="145"/>
        <end position="174"/>
    </location>
</feature>
<dbReference type="InterPro" id="IPR050854">
    <property type="entry name" value="LMBD1_LysCbl_Transport"/>
</dbReference>
<feature type="transmembrane region" description="Helical" evidence="13">
    <location>
        <begin position="589"/>
        <end position="613"/>
    </location>
</feature>
<feature type="transmembrane region" description="Helical" evidence="13">
    <location>
        <begin position="407"/>
        <end position="426"/>
    </location>
</feature>
<dbReference type="AlphaFoldDB" id="A0A553RL89"/>
<dbReference type="EMBL" id="SRMA01018784">
    <property type="protein sequence ID" value="TRZ02949.1"/>
    <property type="molecule type" value="Genomic_DNA"/>
</dbReference>
<dbReference type="PANTHER" id="PTHR16130">
    <property type="entry name" value="LYSOSOMAL COBALAMIN TRANSPORTER-RELATED"/>
    <property type="match status" value="1"/>
</dbReference>
<organism evidence="14 15">
    <name type="scientific">Danionella cerebrum</name>
    <dbReference type="NCBI Taxonomy" id="2873325"/>
    <lineage>
        <taxon>Eukaryota</taxon>
        <taxon>Metazoa</taxon>
        <taxon>Chordata</taxon>
        <taxon>Craniata</taxon>
        <taxon>Vertebrata</taxon>
        <taxon>Euteleostomi</taxon>
        <taxon>Actinopterygii</taxon>
        <taxon>Neopterygii</taxon>
        <taxon>Teleostei</taxon>
        <taxon>Ostariophysi</taxon>
        <taxon>Cypriniformes</taxon>
        <taxon>Danionidae</taxon>
        <taxon>Danioninae</taxon>
        <taxon>Danionella</taxon>
    </lineage>
</organism>